<keyword evidence="2" id="KW-0812">Transmembrane</keyword>
<feature type="transmembrane region" description="Helical" evidence="2">
    <location>
        <begin position="46"/>
        <end position="67"/>
    </location>
</feature>
<sequence>MTRNRLVGTWLVSIVILAVTAGQSWGIFEVSLEAGGASLEVSGFEAFPVIGTLIGLQLIAILLSFITSPVVTRVVGAVVAGLVLFNVGDVLLNAWSMVNLSAQRDLGDRTGIVQDIASSDFVIASSVSWWSSAYLIAGLLNIVVLVGITIGWKDLPSRAKSKPDRDLPEDLWGDQK</sequence>
<protein>
    <submittedName>
        <fullName evidence="3">Unannotated protein</fullName>
    </submittedName>
</protein>
<dbReference type="AlphaFoldDB" id="A0A6J6C9I6"/>
<evidence type="ECO:0000313" key="3">
    <source>
        <dbReference type="EMBL" id="CAB4548042.1"/>
    </source>
</evidence>
<evidence type="ECO:0000256" key="2">
    <source>
        <dbReference type="SAM" id="Phobius"/>
    </source>
</evidence>
<dbReference type="EMBL" id="CAEZSX010000008">
    <property type="protein sequence ID" value="CAB4548042.1"/>
    <property type="molecule type" value="Genomic_DNA"/>
</dbReference>
<keyword evidence="2" id="KW-1133">Transmembrane helix</keyword>
<evidence type="ECO:0000256" key="1">
    <source>
        <dbReference type="SAM" id="MobiDB-lite"/>
    </source>
</evidence>
<accession>A0A6J6C9I6</accession>
<gene>
    <name evidence="3" type="ORF">UFOPK1537_00117</name>
</gene>
<proteinExistence type="predicted"/>
<reference evidence="3" key="1">
    <citation type="submission" date="2020-05" db="EMBL/GenBank/DDBJ databases">
        <authorList>
            <person name="Chiriac C."/>
            <person name="Salcher M."/>
            <person name="Ghai R."/>
            <person name="Kavagutti S V."/>
        </authorList>
    </citation>
    <scope>NUCLEOTIDE SEQUENCE</scope>
</reference>
<feature type="transmembrane region" description="Helical" evidence="2">
    <location>
        <begin position="129"/>
        <end position="152"/>
    </location>
</feature>
<feature type="region of interest" description="Disordered" evidence="1">
    <location>
        <begin position="157"/>
        <end position="176"/>
    </location>
</feature>
<name>A0A6J6C9I6_9ZZZZ</name>
<keyword evidence="2" id="KW-0472">Membrane</keyword>
<feature type="transmembrane region" description="Helical" evidence="2">
    <location>
        <begin position="74"/>
        <end position="95"/>
    </location>
</feature>
<organism evidence="3">
    <name type="scientific">freshwater metagenome</name>
    <dbReference type="NCBI Taxonomy" id="449393"/>
    <lineage>
        <taxon>unclassified sequences</taxon>
        <taxon>metagenomes</taxon>
        <taxon>ecological metagenomes</taxon>
    </lineage>
</organism>